<feature type="active site" evidence="9">
    <location>
        <position position="135"/>
    </location>
</feature>
<dbReference type="Pfam" id="PF01252">
    <property type="entry name" value="Peptidase_A8"/>
    <property type="match status" value="1"/>
</dbReference>
<keyword evidence="6 9" id="KW-0378">Hydrolase</keyword>
<evidence type="ECO:0000256" key="6">
    <source>
        <dbReference type="ARBA" id="ARBA00022801"/>
    </source>
</evidence>
<dbReference type="EC" id="3.4.23.36" evidence="9"/>
<dbReference type="GO" id="GO:0005886">
    <property type="term" value="C:plasma membrane"/>
    <property type="evidence" value="ECO:0007669"/>
    <property type="project" value="UniProtKB-SubCell"/>
</dbReference>
<evidence type="ECO:0000256" key="4">
    <source>
        <dbReference type="ARBA" id="ARBA00022692"/>
    </source>
</evidence>
<evidence type="ECO:0000256" key="5">
    <source>
        <dbReference type="ARBA" id="ARBA00022750"/>
    </source>
</evidence>
<dbReference type="GO" id="GO:0006508">
    <property type="term" value="P:proteolysis"/>
    <property type="evidence" value="ECO:0007669"/>
    <property type="project" value="UniProtKB-KW"/>
</dbReference>
<dbReference type="GO" id="GO:0004190">
    <property type="term" value="F:aspartic-type endopeptidase activity"/>
    <property type="evidence" value="ECO:0007669"/>
    <property type="project" value="UniProtKB-UniRule"/>
</dbReference>
<comment type="subcellular location">
    <subcellularLocation>
        <location evidence="9">Cell membrane</location>
        <topology evidence="9">Multi-pass membrane protein</topology>
    </subcellularLocation>
</comment>
<dbReference type="InterPro" id="IPR001872">
    <property type="entry name" value="Peptidase_A8"/>
</dbReference>
<keyword evidence="7 9" id="KW-1133">Transmembrane helix</keyword>
<feature type="transmembrane region" description="Helical" evidence="9">
    <location>
        <begin position="89"/>
        <end position="107"/>
    </location>
</feature>
<gene>
    <name evidence="9 12" type="primary">lspA</name>
    <name evidence="12" type="ORF">GCM10016234_23050</name>
</gene>
<comment type="catalytic activity">
    <reaction evidence="9 10">
        <text>Release of signal peptides from bacterial membrane prolipoproteins. Hydrolyzes -Xaa-Yaa-Zaa-|-(S,diacylglyceryl)Cys-, in which Xaa is hydrophobic (preferably Leu), and Yaa (Ala or Ser) and Zaa (Gly or Ala) have small, neutral side chains.</text>
        <dbReference type="EC" id="3.4.23.36"/>
    </reaction>
</comment>
<evidence type="ECO:0000313" key="13">
    <source>
        <dbReference type="Proteomes" id="UP000630142"/>
    </source>
</evidence>
<sequence length="164" mass="18133">MNLRSFLIYCLIAAFAVLFDQVVKEWVEIDMVMYQQIDLLPFFALFRTHNTGIAFSMFSTLGAPALVALTLGVVALVLYLSWRTAPHQVAARLGFALIIGGAIGNLIDRVTLGYVIDYFLFHTPAWSFAVFNLADAFITVGAGLVVLQEVLDWRRDRGAAKNGS</sequence>
<evidence type="ECO:0000256" key="10">
    <source>
        <dbReference type="RuleBase" id="RU000594"/>
    </source>
</evidence>
<feature type="transmembrane region" description="Helical" evidence="9">
    <location>
        <begin position="6"/>
        <end position="27"/>
    </location>
</feature>
<evidence type="ECO:0000256" key="2">
    <source>
        <dbReference type="ARBA" id="ARBA00022475"/>
    </source>
</evidence>
<dbReference type="PROSITE" id="PS00855">
    <property type="entry name" value="SPASE_II"/>
    <property type="match status" value="1"/>
</dbReference>
<name>A0A8J3DX98_9HYPH</name>
<evidence type="ECO:0000256" key="9">
    <source>
        <dbReference type="HAMAP-Rule" id="MF_00161"/>
    </source>
</evidence>
<keyword evidence="12" id="KW-0449">Lipoprotein</keyword>
<dbReference type="NCBIfam" id="TIGR00077">
    <property type="entry name" value="lspA"/>
    <property type="match status" value="1"/>
</dbReference>
<evidence type="ECO:0000313" key="12">
    <source>
        <dbReference type="EMBL" id="GHD15749.1"/>
    </source>
</evidence>
<protein>
    <recommendedName>
        <fullName evidence="9">Lipoprotein signal peptidase</fullName>
        <ecNumber evidence="9">3.4.23.36</ecNumber>
    </recommendedName>
    <alternativeName>
        <fullName evidence="9">Prolipoprotein signal peptidase</fullName>
    </alternativeName>
    <alternativeName>
        <fullName evidence="9">Signal peptidase II</fullName>
        <shortName evidence="9">SPase II</shortName>
    </alternativeName>
</protein>
<dbReference type="Proteomes" id="UP000630142">
    <property type="component" value="Unassembled WGS sequence"/>
</dbReference>
<dbReference type="PANTHER" id="PTHR33695">
    <property type="entry name" value="LIPOPROTEIN SIGNAL PEPTIDASE"/>
    <property type="match status" value="1"/>
</dbReference>
<evidence type="ECO:0000256" key="1">
    <source>
        <dbReference type="ARBA" id="ARBA00006139"/>
    </source>
</evidence>
<keyword evidence="8 9" id="KW-0472">Membrane</keyword>
<evidence type="ECO:0000256" key="11">
    <source>
        <dbReference type="RuleBase" id="RU004181"/>
    </source>
</evidence>
<proteinExistence type="inferred from homology"/>
<keyword evidence="3 9" id="KW-0645">Protease</keyword>
<feature type="transmembrane region" description="Helical" evidence="9">
    <location>
        <begin position="127"/>
        <end position="147"/>
    </location>
</feature>
<feature type="active site" evidence="9">
    <location>
        <position position="117"/>
    </location>
</feature>
<accession>A0A8J3DX98</accession>
<keyword evidence="13" id="KW-1185">Reference proteome</keyword>
<dbReference type="AlphaFoldDB" id="A0A8J3DX98"/>
<comment type="pathway">
    <text evidence="9">Protein modification; lipoprotein biosynthesis (signal peptide cleavage).</text>
</comment>
<feature type="transmembrane region" description="Helical" evidence="9">
    <location>
        <begin position="64"/>
        <end position="82"/>
    </location>
</feature>
<dbReference type="EMBL" id="BMZQ01000002">
    <property type="protein sequence ID" value="GHD15749.1"/>
    <property type="molecule type" value="Genomic_DNA"/>
</dbReference>
<organism evidence="12 13">
    <name type="scientific">Tianweitania populi</name>
    <dbReference type="NCBI Taxonomy" id="1607949"/>
    <lineage>
        <taxon>Bacteria</taxon>
        <taxon>Pseudomonadati</taxon>
        <taxon>Pseudomonadota</taxon>
        <taxon>Alphaproteobacteria</taxon>
        <taxon>Hyphomicrobiales</taxon>
        <taxon>Phyllobacteriaceae</taxon>
        <taxon>Tianweitania</taxon>
    </lineage>
</organism>
<evidence type="ECO:0000256" key="8">
    <source>
        <dbReference type="ARBA" id="ARBA00023136"/>
    </source>
</evidence>
<reference evidence="12" key="1">
    <citation type="journal article" date="2014" name="Int. J. Syst. Evol. Microbiol.">
        <title>Complete genome sequence of Corynebacterium casei LMG S-19264T (=DSM 44701T), isolated from a smear-ripened cheese.</title>
        <authorList>
            <consortium name="US DOE Joint Genome Institute (JGI-PGF)"/>
            <person name="Walter F."/>
            <person name="Albersmeier A."/>
            <person name="Kalinowski J."/>
            <person name="Ruckert C."/>
        </authorList>
    </citation>
    <scope>NUCLEOTIDE SEQUENCE</scope>
    <source>
        <strain evidence="12">KCTC 42249</strain>
    </source>
</reference>
<comment type="caution">
    <text evidence="12">The sequence shown here is derived from an EMBL/GenBank/DDBJ whole genome shotgun (WGS) entry which is preliminary data.</text>
</comment>
<reference evidence="12" key="2">
    <citation type="submission" date="2020-09" db="EMBL/GenBank/DDBJ databases">
        <authorList>
            <person name="Sun Q."/>
            <person name="Kim S."/>
        </authorList>
    </citation>
    <scope>NUCLEOTIDE SEQUENCE</scope>
    <source>
        <strain evidence="12">KCTC 42249</strain>
    </source>
</reference>
<keyword evidence="2 9" id="KW-1003">Cell membrane</keyword>
<comment type="function">
    <text evidence="9 10">This protein specifically catalyzes the removal of signal peptides from prolipoproteins.</text>
</comment>
<dbReference type="PRINTS" id="PR00781">
    <property type="entry name" value="LIPOSIGPTASE"/>
</dbReference>
<keyword evidence="5 9" id="KW-0064">Aspartyl protease</keyword>
<dbReference type="HAMAP" id="MF_00161">
    <property type="entry name" value="LspA"/>
    <property type="match status" value="1"/>
</dbReference>
<dbReference type="UniPathway" id="UPA00665"/>
<evidence type="ECO:0000256" key="7">
    <source>
        <dbReference type="ARBA" id="ARBA00022989"/>
    </source>
</evidence>
<dbReference type="PANTHER" id="PTHR33695:SF1">
    <property type="entry name" value="LIPOPROTEIN SIGNAL PEPTIDASE"/>
    <property type="match status" value="1"/>
</dbReference>
<evidence type="ECO:0000256" key="3">
    <source>
        <dbReference type="ARBA" id="ARBA00022670"/>
    </source>
</evidence>
<keyword evidence="4 9" id="KW-0812">Transmembrane</keyword>
<comment type="similarity">
    <text evidence="1 9 11">Belongs to the peptidase A8 family.</text>
</comment>